<evidence type="ECO:0000256" key="3">
    <source>
        <dbReference type="SAM" id="SignalP"/>
    </source>
</evidence>
<organism evidence="5 6">
    <name type="scientific">Advenella mimigardefordensis (strain DSM 17166 / LMG 22922 / DPN7)</name>
    <dbReference type="NCBI Taxonomy" id="1247726"/>
    <lineage>
        <taxon>Bacteria</taxon>
        <taxon>Pseudomonadati</taxon>
        <taxon>Pseudomonadota</taxon>
        <taxon>Betaproteobacteria</taxon>
        <taxon>Burkholderiales</taxon>
        <taxon>Alcaligenaceae</taxon>
    </lineage>
</organism>
<dbReference type="GO" id="GO:0010181">
    <property type="term" value="F:FMN binding"/>
    <property type="evidence" value="ECO:0007669"/>
    <property type="project" value="InterPro"/>
</dbReference>
<dbReference type="AlphaFoldDB" id="W0P9Q6"/>
<accession>W0P9Q6</accession>
<keyword evidence="2" id="KW-0288">FMN</keyword>
<sequence length="229" mass="25376">MKSRRFYSFYLVFLLLAGSVFSGHAIARQTAVAEKRAVGSADTKVLIVYLSRTRNTKAIAELIQQQTQGELVSIETQVPYPENYQATVDQVSRENKAGFLPKLKTQINNIAQYDVIFLGFPTWGMQMPPPMKSFIKQYGLSGKTVIPFNTNAGYGVGSGFDDVQRYCSGCTVLPGLQLKGGKERDGILFVMEGQRAIEAKAQLSQWLIKLGKDNALLNSVLSRQQLQAQ</sequence>
<dbReference type="HOGENOM" id="CLU_068890_0_1_4"/>
<evidence type="ECO:0000313" key="5">
    <source>
        <dbReference type="EMBL" id="AHG63466.1"/>
    </source>
</evidence>
<dbReference type="Proteomes" id="UP000019095">
    <property type="component" value="Chromosome"/>
</dbReference>
<gene>
    <name evidence="5" type="ORF">MIM_c13740</name>
</gene>
<dbReference type="InterPro" id="IPR029039">
    <property type="entry name" value="Flavoprotein-like_sf"/>
</dbReference>
<dbReference type="PATRIC" id="fig|1247726.3.peg.1509"/>
<keyword evidence="1" id="KW-0285">Flavoprotein</keyword>
<feature type="chain" id="PRO_5004793388" evidence="3">
    <location>
        <begin position="26"/>
        <end position="229"/>
    </location>
</feature>
<keyword evidence="6" id="KW-1185">Reference proteome</keyword>
<feature type="domain" description="Flavodoxin-like" evidence="4">
    <location>
        <begin position="45"/>
        <end position="211"/>
    </location>
</feature>
<dbReference type="EMBL" id="CP003915">
    <property type="protein sequence ID" value="AHG63466.1"/>
    <property type="molecule type" value="Genomic_DNA"/>
</dbReference>
<evidence type="ECO:0000313" key="6">
    <source>
        <dbReference type="Proteomes" id="UP000019095"/>
    </source>
</evidence>
<evidence type="ECO:0000259" key="4">
    <source>
        <dbReference type="PROSITE" id="PS50902"/>
    </source>
</evidence>
<dbReference type="PANTHER" id="PTHR39201">
    <property type="entry name" value="EXPORTED PROTEIN-RELATED"/>
    <property type="match status" value="1"/>
</dbReference>
<dbReference type="Pfam" id="PF12682">
    <property type="entry name" value="Flavodoxin_4"/>
    <property type="match status" value="1"/>
</dbReference>
<proteinExistence type="predicted"/>
<dbReference type="Gene3D" id="3.40.50.360">
    <property type="match status" value="1"/>
</dbReference>
<dbReference type="PANTHER" id="PTHR39201:SF1">
    <property type="entry name" value="FLAVODOXIN-LIKE DOMAIN-CONTAINING PROTEIN"/>
    <property type="match status" value="1"/>
</dbReference>
<dbReference type="InterPro" id="IPR008254">
    <property type="entry name" value="Flavodoxin/NO_synth"/>
</dbReference>
<dbReference type="SUPFAM" id="SSF52218">
    <property type="entry name" value="Flavoproteins"/>
    <property type="match status" value="1"/>
</dbReference>
<keyword evidence="3" id="KW-0732">Signal</keyword>
<dbReference type="STRING" id="1247726.MIM_c13740"/>
<dbReference type="eggNOG" id="COG0716">
    <property type="taxonomic scope" value="Bacteria"/>
</dbReference>
<protein>
    <submittedName>
        <fullName evidence="5">Putative flavodoxin</fullName>
    </submittedName>
</protein>
<name>W0P9Q6_ADVMD</name>
<evidence type="ECO:0000256" key="1">
    <source>
        <dbReference type="ARBA" id="ARBA00022630"/>
    </source>
</evidence>
<evidence type="ECO:0000256" key="2">
    <source>
        <dbReference type="ARBA" id="ARBA00022643"/>
    </source>
</evidence>
<reference evidence="5 6" key="1">
    <citation type="journal article" date="2014" name="Microbiology">
        <title>Unravelling the complete genome sequence of Advenella mimigardefordensis strain DPN7T and novel insights in the catabolism of the xenobiotic polythioester precursor 3,3'-dithiodipropionate.</title>
        <authorList>
            <person name="Wubbeler J.H."/>
            <person name="Hiessl S."/>
            <person name="Schuldes J."/>
            <person name="Thurmer A."/>
            <person name="Daniel R."/>
            <person name="Steinbuchel A."/>
        </authorList>
    </citation>
    <scope>NUCLEOTIDE SEQUENCE [LARGE SCALE GENOMIC DNA]</scope>
    <source>
        <strain evidence="6">DSM 17166 / LMG 22922 / DPN7</strain>
    </source>
</reference>
<feature type="signal peptide" evidence="3">
    <location>
        <begin position="1"/>
        <end position="25"/>
    </location>
</feature>
<dbReference type="PROSITE" id="PS50902">
    <property type="entry name" value="FLAVODOXIN_LIKE"/>
    <property type="match status" value="1"/>
</dbReference>
<dbReference type="KEGG" id="amim:MIM_c13740"/>